<keyword evidence="6" id="KW-1267">Proteomics identification</keyword>
<dbReference type="PeptideAtlas" id="O17974"/>
<dbReference type="PANTHER" id="PTHR21593">
    <property type="entry name" value="PRION-LIKE- Q/N-RICH -DOMAIN-BEARING PROTEIN PROTEIN"/>
    <property type="match status" value="1"/>
</dbReference>
<sequence length="170" mass="19314">MSLNTSLLILLVASFSSLVLSQNDSKKGGLPKKVHFSFGPAYLRNLTKEEKQQYYAIFGNKDLTIKQQEDQRLAFAEKHGFGQAIKDDIKLKAGNHELIRKERPEIIKNLLAAHEATMKIFDNKDQTLSQREAAVNALKKKYPHAPSTLYYISRLITGNGKHQTPFIKHH</sequence>
<keyword evidence="4" id="KW-1185">Reference proteome</keyword>
<dbReference type="InterPro" id="IPR052823">
    <property type="entry name" value="SXP/RAL-2_related"/>
</dbReference>
<dbReference type="AGR" id="WB:WBGene00010885"/>
<keyword evidence="1" id="KW-0732">Signal</keyword>
<gene>
    <name evidence="3 5" type="primary">srlf-18</name>
    <name evidence="3" type="ORF">CELE_M7.9</name>
    <name evidence="5" type="ORF">M7.9</name>
</gene>
<dbReference type="FunCoup" id="O17974">
    <property type="interactions" value="337"/>
</dbReference>
<dbReference type="GeneID" id="178009"/>
<dbReference type="STRING" id="6239.M7.9.1"/>
<dbReference type="WormBase" id="M7.9">
    <property type="protein sequence ID" value="CE12220"/>
    <property type="gene ID" value="WBGene00010885"/>
    <property type="gene designation" value="srlf-18"/>
</dbReference>
<dbReference type="PIR" id="T23826">
    <property type="entry name" value="T23826"/>
</dbReference>
<dbReference type="InterPro" id="IPR003677">
    <property type="entry name" value="ANIS5_cation-bd"/>
</dbReference>
<dbReference type="PANTHER" id="PTHR21593:SF11">
    <property type="entry name" value="SXP_RAL-2 FAMILY PROTEIN ANI S 5-LIKE CATION-BINDING DOMAIN-CONTAINING PROTEIN"/>
    <property type="match status" value="1"/>
</dbReference>
<dbReference type="UCSC" id="M7.9">
    <property type="organism name" value="c. elegans"/>
</dbReference>
<reference evidence="3 4" key="1">
    <citation type="journal article" date="1998" name="Science">
        <title>Genome sequence of the nematode C. elegans: a platform for investigating biology.</title>
        <authorList>
            <consortium name="The C. elegans sequencing consortium"/>
            <person name="Sulson J.E."/>
            <person name="Waterston R."/>
        </authorList>
    </citation>
    <scope>NUCLEOTIDE SEQUENCE [LARGE SCALE GENOMIC DNA]</scope>
    <source>
        <strain evidence="3 4">Bristol N2</strain>
    </source>
</reference>
<dbReference type="PhylomeDB" id="O17974"/>
<evidence type="ECO:0000313" key="3">
    <source>
        <dbReference type="EMBL" id="CAA92752.1"/>
    </source>
</evidence>
<evidence type="ECO:0000313" key="4">
    <source>
        <dbReference type="Proteomes" id="UP000001940"/>
    </source>
</evidence>
<accession>O17974</accession>
<name>O17974_CAEEL</name>
<dbReference type="KEGG" id="cel:CELE_M7.9"/>
<dbReference type="InParanoid" id="O17974"/>
<evidence type="ECO:0000313" key="5">
    <source>
        <dbReference type="WormBase" id="M7.9"/>
    </source>
</evidence>
<protein>
    <submittedName>
        <fullName evidence="3">SXP/RAL-2 family protein Ani s 5-like cation-binding domain-containing protein</fullName>
    </submittedName>
</protein>
<dbReference type="EMBL" id="BX284604">
    <property type="protein sequence ID" value="CAA92752.1"/>
    <property type="molecule type" value="Genomic_DNA"/>
</dbReference>
<dbReference type="Pfam" id="PF02520">
    <property type="entry name" value="ANIS5_cation-bd"/>
    <property type="match status" value="1"/>
</dbReference>
<dbReference type="Proteomes" id="UP000001940">
    <property type="component" value="Chromosome IV"/>
</dbReference>
<dbReference type="HOGENOM" id="CLU_1604257_0_0_1"/>
<dbReference type="CTD" id="178009"/>
<feature type="signal peptide" evidence="1">
    <location>
        <begin position="1"/>
        <end position="21"/>
    </location>
</feature>
<dbReference type="eggNOG" id="ENOG502THDX">
    <property type="taxonomic scope" value="Eukaryota"/>
</dbReference>
<dbReference type="OMA" id="HIGRFVH"/>
<feature type="domain" description="SXP/RAL-2 family protein Ani s 5-like cation-binding" evidence="2">
    <location>
        <begin position="49"/>
        <end position="156"/>
    </location>
</feature>
<dbReference type="OrthoDB" id="5867022at2759"/>
<organism evidence="3 4">
    <name type="scientific">Caenorhabditis elegans</name>
    <dbReference type="NCBI Taxonomy" id="6239"/>
    <lineage>
        <taxon>Eukaryota</taxon>
        <taxon>Metazoa</taxon>
        <taxon>Ecdysozoa</taxon>
        <taxon>Nematoda</taxon>
        <taxon>Chromadorea</taxon>
        <taxon>Rhabditida</taxon>
        <taxon>Rhabditina</taxon>
        <taxon>Rhabditomorpha</taxon>
        <taxon>Rhabditoidea</taxon>
        <taxon>Rhabditidae</taxon>
        <taxon>Peloderinae</taxon>
        <taxon>Caenorhabditis</taxon>
    </lineage>
</organism>
<evidence type="ECO:0000259" key="2">
    <source>
        <dbReference type="Pfam" id="PF02520"/>
    </source>
</evidence>
<evidence type="ECO:0007829" key="6">
    <source>
        <dbReference type="PeptideAtlas" id="O17974"/>
    </source>
</evidence>
<dbReference type="Bgee" id="WBGene00010885">
    <property type="expression patterns" value="Expressed in adult organism and 2 other cell types or tissues"/>
</dbReference>
<feature type="chain" id="PRO_5004157130" evidence="1">
    <location>
        <begin position="22"/>
        <end position="170"/>
    </location>
</feature>
<dbReference type="SMR" id="O17974"/>
<dbReference type="PaxDb" id="6239-M7.9"/>
<dbReference type="AlphaFoldDB" id="O17974"/>
<proteinExistence type="evidence at protein level"/>
<dbReference type="RefSeq" id="NP_502072.1">
    <property type="nucleotide sequence ID" value="NM_069671.6"/>
</dbReference>
<evidence type="ECO:0000256" key="1">
    <source>
        <dbReference type="SAM" id="SignalP"/>
    </source>
</evidence>